<accession>A0A6J4RUI5</accession>
<dbReference type="PROSITE" id="PS50931">
    <property type="entry name" value="HTH_LYSR"/>
    <property type="match status" value="1"/>
</dbReference>
<organism evidence="7">
    <name type="scientific">uncultured Solirubrobacteraceae bacterium</name>
    <dbReference type="NCBI Taxonomy" id="1162706"/>
    <lineage>
        <taxon>Bacteria</taxon>
        <taxon>Bacillati</taxon>
        <taxon>Actinomycetota</taxon>
        <taxon>Thermoleophilia</taxon>
        <taxon>Solirubrobacterales</taxon>
        <taxon>Solirubrobacteraceae</taxon>
        <taxon>environmental samples</taxon>
    </lineage>
</organism>
<dbReference type="SUPFAM" id="SSF53850">
    <property type="entry name" value="Periplasmic binding protein-like II"/>
    <property type="match status" value="1"/>
</dbReference>
<keyword evidence="3" id="KW-0238">DNA-binding</keyword>
<evidence type="ECO:0000256" key="4">
    <source>
        <dbReference type="ARBA" id="ARBA00023163"/>
    </source>
</evidence>
<dbReference type="SUPFAM" id="SSF46785">
    <property type="entry name" value="Winged helix' DNA-binding domain"/>
    <property type="match status" value="1"/>
</dbReference>
<dbReference type="PANTHER" id="PTHR30346:SF0">
    <property type="entry name" value="HCA OPERON TRANSCRIPTIONAL ACTIVATOR HCAR"/>
    <property type="match status" value="1"/>
</dbReference>
<evidence type="ECO:0000256" key="2">
    <source>
        <dbReference type="ARBA" id="ARBA00023015"/>
    </source>
</evidence>
<sequence length="328" mass="34590">MTTARMRRKSEPGRTLGRVRTGARTSKVLGMDLRQLRYFVAVAEELHFGRAAARLYIAGPSLSQQIAALERSLGVRLFDRDARRVELTPTGEALVPQARRLIAGAERLRLEAAAHADGRTGERIVVGVRTGGLGPVTRAALEAFAAEHPAVRALVRSVPYPELGTCLETGEVDVLLTTQSSVAPGTTEFDVLYADDVHAAVAADGDLAQEAVLAADDFRLKPLWGDDVVPARLCSSDDGPEAFAPATAEELMLQVAYAGRSYVVEGGAAGQAPSGVAFVPVDGVPPVAVGIATRAGEQDRPVVAAFRAVAHRVVSELETAALRELVGS</sequence>
<protein>
    <submittedName>
        <fullName evidence="7">Transcriptional regulator, LysR family</fullName>
    </submittedName>
</protein>
<dbReference type="GO" id="GO:0032993">
    <property type="term" value="C:protein-DNA complex"/>
    <property type="evidence" value="ECO:0007669"/>
    <property type="project" value="TreeGrafter"/>
</dbReference>
<dbReference type="InterPro" id="IPR036388">
    <property type="entry name" value="WH-like_DNA-bd_sf"/>
</dbReference>
<dbReference type="PRINTS" id="PR00039">
    <property type="entry name" value="HTHLYSR"/>
</dbReference>
<keyword evidence="2" id="KW-0805">Transcription regulation</keyword>
<keyword evidence="4" id="KW-0804">Transcription</keyword>
<feature type="region of interest" description="Disordered" evidence="5">
    <location>
        <begin position="1"/>
        <end position="20"/>
    </location>
</feature>
<dbReference type="PANTHER" id="PTHR30346">
    <property type="entry name" value="TRANSCRIPTIONAL DUAL REGULATOR HCAR-RELATED"/>
    <property type="match status" value="1"/>
</dbReference>
<dbReference type="EMBL" id="CADCVO010000193">
    <property type="protein sequence ID" value="CAA9482464.1"/>
    <property type="molecule type" value="Genomic_DNA"/>
</dbReference>
<evidence type="ECO:0000313" key="7">
    <source>
        <dbReference type="EMBL" id="CAA9482464.1"/>
    </source>
</evidence>
<dbReference type="Gene3D" id="3.40.190.10">
    <property type="entry name" value="Periplasmic binding protein-like II"/>
    <property type="match status" value="2"/>
</dbReference>
<dbReference type="FunFam" id="1.10.10.10:FF:000001">
    <property type="entry name" value="LysR family transcriptional regulator"/>
    <property type="match status" value="1"/>
</dbReference>
<gene>
    <name evidence="7" type="ORF">AVDCRST_MAG13-1250</name>
</gene>
<evidence type="ECO:0000256" key="5">
    <source>
        <dbReference type="SAM" id="MobiDB-lite"/>
    </source>
</evidence>
<proteinExistence type="inferred from homology"/>
<dbReference type="GO" id="GO:0003700">
    <property type="term" value="F:DNA-binding transcription factor activity"/>
    <property type="evidence" value="ECO:0007669"/>
    <property type="project" value="InterPro"/>
</dbReference>
<dbReference type="InterPro" id="IPR000847">
    <property type="entry name" value="LysR_HTH_N"/>
</dbReference>
<evidence type="ECO:0000256" key="1">
    <source>
        <dbReference type="ARBA" id="ARBA00009437"/>
    </source>
</evidence>
<comment type="similarity">
    <text evidence="1">Belongs to the LysR transcriptional regulatory family.</text>
</comment>
<dbReference type="GO" id="GO:0003677">
    <property type="term" value="F:DNA binding"/>
    <property type="evidence" value="ECO:0007669"/>
    <property type="project" value="UniProtKB-KW"/>
</dbReference>
<feature type="domain" description="HTH lysR-type" evidence="6">
    <location>
        <begin position="31"/>
        <end position="88"/>
    </location>
</feature>
<evidence type="ECO:0000256" key="3">
    <source>
        <dbReference type="ARBA" id="ARBA00023125"/>
    </source>
</evidence>
<dbReference type="AlphaFoldDB" id="A0A6J4RUI5"/>
<reference evidence="7" key="1">
    <citation type="submission" date="2020-02" db="EMBL/GenBank/DDBJ databases">
        <authorList>
            <person name="Meier V. D."/>
        </authorList>
    </citation>
    <scope>NUCLEOTIDE SEQUENCE</scope>
    <source>
        <strain evidence="7">AVDCRST_MAG13</strain>
    </source>
</reference>
<dbReference type="Gene3D" id="1.10.10.10">
    <property type="entry name" value="Winged helix-like DNA-binding domain superfamily/Winged helix DNA-binding domain"/>
    <property type="match status" value="1"/>
</dbReference>
<dbReference type="InterPro" id="IPR036390">
    <property type="entry name" value="WH_DNA-bd_sf"/>
</dbReference>
<dbReference type="Pfam" id="PF00126">
    <property type="entry name" value="HTH_1"/>
    <property type="match status" value="1"/>
</dbReference>
<evidence type="ECO:0000259" key="6">
    <source>
        <dbReference type="PROSITE" id="PS50931"/>
    </source>
</evidence>
<name>A0A6J4RUI5_9ACTN</name>